<proteinExistence type="predicted"/>
<accession>A0A433QLI6</accession>
<organism evidence="2 3">
    <name type="scientific">Jimgerdemannia flammicorona</name>
    <dbReference type="NCBI Taxonomy" id="994334"/>
    <lineage>
        <taxon>Eukaryota</taxon>
        <taxon>Fungi</taxon>
        <taxon>Fungi incertae sedis</taxon>
        <taxon>Mucoromycota</taxon>
        <taxon>Mucoromycotina</taxon>
        <taxon>Endogonomycetes</taxon>
        <taxon>Endogonales</taxon>
        <taxon>Endogonaceae</taxon>
        <taxon>Jimgerdemannia</taxon>
    </lineage>
</organism>
<gene>
    <name evidence="2" type="ORF">BC938DRAFT_479134</name>
</gene>
<dbReference type="EMBL" id="RBNJ01003687">
    <property type="protein sequence ID" value="RUS30636.1"/>
    <property type="molecule type" value="Genomic_DNA"/>
</dbReference>
<feature type="region of interest" description="Disordered" evidence="1">
    <location>
        <begin position="211"/>
        <end position="236"/>
    </location>
</feature>
<name>A0A433QLI6_9FUNG</name>
<evidence type="ECO:0000313" key="3">
    <source>
        <dbReference type="Proteomes" id="UP000274822"/>
    </source>
</evidence>
<comment type="caution">
    <text evidence="2">The sequence shown here is derived from an EMBL/GenBank/DDBJ whole genome shotgun (WGS) entry which is preliminary data.</text>
</comment>
<sequence length="262" mass="26475">MTKLTPKWEHSLSAFENPLVPCRERISVTHLGSLSFSSSPSSSILCLTCSNHTPPVIIMKFSLATAVFCALLVSKVQAQCSCDPGDWQCIQKCVTTAGDCISSCTDDACYQGCIDTNWPGVTAVASATDAMATATAIDSMATESATDSMATESTTESASVFATASDLSSTVTEASTSASISESSASVLSTALPSSSVSVSVASASSSSIVLPKTTTPSSAATPASASATTSKPASAGVSDFSHGKVLGAVVVLACSILFAYL</sequence>
<dbReference type="AlphaFoldDB" id="A0A433QLI6"/>
<evidence type="ECO:0000256" key="1">
    <source>
        <dbReference type="SAM" id="MobiDB-lite"/>
    </source>
</evidence>
<dbReference type="Proteomes" id="UP000274822">
    <property type="component" value="Unassembled WGS sequence"/>
</dbReference>
<keyword evidence="3" id="KW-1185">Reference proteome</keyword>
<evidence type="ECO:0000313" key="2">
    <source>
        <dbReference type="EMBL" id="RUS30636.1"/>
    </source>
</evidence>
<protein>
    <submittedName>
        <fullName evidence="2">Uncharacterized protein</fullName>
    </submittedName>
</protein>
<reference evidence="2 3" key="1">
    <citation type="journal article" date="2018" name="New Phytol.">
        <title>Phylogenomics of Endogonaceae and evolution of mycorrhizas within Mucoromycota.</title>
        <authorList>
            <person name="Chang Y."/>
            <person name="Desiro A."/>
            <person name="Na H."/>
            <person name="Sandor L."/>
            <person name="Lipzen A."/>
            <person name="Clum A."/>
            <person name="Barry K."/>
            <person name="Grigoriev I.V."/>
            <person name="Martin F.M."/>
            <person name="Stajich J.E."/>
            <person name="Smith M.E."/>
            <person name="Bonito G."/>
            <person name="Spatafora J.W."/>
        </authorList>
    </citation>
    <scope>NUCLEOTIDE SEQUENCE [LARGE SCALE GENOMIC DNA]</scope>
    <source>
        <strain evidence="2 3">AD002</strain>
    </source>
</reference>